<comment type="subcellular location">
    <subcellularLocation>
        <location evidence="1">Membrane</location>
        <topology evidence="1">Multi-pass membrane protein</topology>
    </subcellularLocation>
</comment>
<evidence type="ECO:0000313" key="6">
    <source>
        <dbReference type="EMBL" id="CAG9818009.1"/>
    </source>
</evidence>
<dbReference type="PANTHER" id="PTHR11827">
    <property type="entry name" value="SOLUTE CARRIER FAMILY 12, CATION COTRANSPORTERS"/>
    <property type="match status" value="1"/>
</dbReference>
<evidence type="ECO:0000313" key="7">
    <source>
        <dbReference type="Proteomes" id="UP001153737"/>
    </source>
</evidence>
<proteinExistence type="predicted"/>
<keyword evidence="7" id="KW-1185">Reference proteome</keyword>
<dbReference type="AlphaFoldDB" id="A0A9N9SD57"/>
<dbReference type="InterPro" id="IPR018491">
    <property type="entry name" value="SLC12_C"/>
</dbReference>
<dbReference type="GO" id="GO:0008511">
    <property type="term" value="F:sodium:potassium:chloride symporter activity"/>
    <property type="evidence" value="ECO:0007669"/>
    <property type="project" value="TreeGrafter"/>
</dbReference>
<feature type="domain" description="SLC12A transporter C-terminal" evidence="5">
    <location>
        <begin position="87"/>
        <end position="192"/>
    </location>
</feature>
<dbReference type="InterPro" id="IPR004842">
    <property type="entry name" value="SLC12A_fam"/>
</dbReference>
<evidence type="ECO:0000256" key="4">
    <source>
        <dbReference type="ARBA" id="ARBA00023136"/>
    </source>
</evidence>
<reference evidence="6" key="2">
    <citation type="submission" date="2022-10" db="EMBL/GenBank/DDBJ databases">
        <authorList>
            <consortium name="ENA_rothamsted_submissions"/>
            <consortium name="culmorum"/>
            <person name="King R."/>
        </authorList>
    </citation>
    <scope>NUCLEOTIDE SEQUENCE</scope>
</reference>
<dbReference type="GO" id="GO:0055078">
    <property type="term" value="P:sodium ion homeostasis"/>
    <property type="evidence" value="ECO:0007669"/>
    <property type="project" value="TreeGrafter"/>
</dbReference>
<organism evidence="6 7">
    <name type="scientific">Phaedon cochleariae</name>
    <name type="common">Mustard beetle</name>
    <dbReference type="NCBI Taxonomy" id="80249"/>
    <lineage>
        <taxon>Eukaryota</taxon>
        <taxon>Metazoa</taxon>
        <taxon>Ecdysozoa</taxon>
        <taxon>Arthropoda</taxon>
        <taxon>Hexapoda</taxon>
        <taxon>Insecta</taxon>
        <taxon>Pterygota</taxon>
        <taxon>Neoptera</taxon>
        <taxon>Endopterygota</taxon>
        <taxon>Coleoptera</taxon>
        <taxon>Polyphaga</taxon>
        <taxon>Cucujiformia</taxon>
        <taxon>Chrysomeloidea</taxon>
        <taxon>Chrysomelidae</taxon>
        <taxon>Chrysomelinae</taxon>
        <taxon>Chrysomelini</taxon>
        <taxon>Phaedon</taxon>
    </lineage>
</organism>
<dbReference type="Proteomes" id="UP001153737">
    <property type="component" value="Chromosome 17"/>
</dbReference>
<dbReference type="GO" id="GO:0055064">
    <property type="term" value="P:chloride ion homeostasis"/>
    <property type="evidence" value="ECO:0007669"/>
    <property type="project" value="TreeGrafter"/>
</dbReference>
<protein>
    <recommendedName>
        <fullName evidence="5">SLC12A transporter C-terminal domain-containing protein</fullName>
    </recommendedName>
</protein>
<keyword evidence="3" id="KW-1133">Transmembrane helix</keyword>
<dbReference type="GO" id="GO:0055075">
    <property type="term" value="P:potassium ion homeostasis"/>
    <property type="evidence" value="ECO:0007669"/>
    <property type="project" value="TreeGrafter"/>
</dbReference>
<evidence type="ECO:0000256" key="3">
    <source>
        <dbReference type="ARBA" id="ARBA00022989"/>
    </source>
</evidence>
<sequence>MPPKELKILQDCEKIMTKKIVLVSIPGGNNTKMRNKLRFFDVNWGSSTQAQTYKTALTTAQRLNNIGEHVKTYKPQVLVLCGKPQERPPLVDFANLITKNHSLLVIGDIEDKPLTHRDRLTNTRKVYDYLRSNKIKAFYTIIDNVSFELGAKALLQTTGIGKLSPNVLMMGYKTDWMTCDKEELLAYFNVLQ</sequence>
<dbReference type="EMBL" id="OU896723">
    <property type="protein sequence ID" value="CAG9818009.1"/>
    <property type="molecule type" value="Genomic_DNA"/>
</dbReference>
<evidence type="ECO:0000259" key="5">
    <source>
        <dbReference type="Pfam" id="PF03522"/>
    </source>
</evidence>
<dbReference type="GO" id="GO:1990573">
    <property type="term" value="P:potassium ion import across plasma membrane"/>
    <property type="evidence" value="ECO:0007669"/>
    <property type="project" value="TreeGrafter"/>
</dbReference>
<keyword evidence="4" id="KW-0472">Membrane</keyword>
<dbReference type="PANTHER" id="PTHR11827:SF48">
    <property type="entry name" value="GH09711P"/>
    <property type="match status" value="1"/>
</dbReference>
<gene>
    <name evidence="6" type="ORF">PHAECO_LOCUS5785</name>
</gene>
<name>A0A9N9SD57_PHACE</name>
<dbReference type="OrthoDB" id="2020542at2759"/>
<dbReference type="Pfam" id="PF03522">
    <property type="entry name" value="SLC12"/>
    <property type="match status" value="1"/>
</dbReference>
<evidence type="ECO:0000256" key="2">
    <source>
        <dbReference type="ARBA" id="ARBA00022692"/>
    </source>
</evidence>
<reference evidence="6" key="1">
    <citation type="submission" date="2022-01" db="EMBL/GenBank/DDBJ databases">
        <authorList>
            <person name="King R."/>
        </authorList>
    </citation>
    <scope>NUCLEOTIDE SEQUENCE</scope>
</reference>
<keyword evidence="2" id="KW-0812">Transmembrane</keyword>
<dbReference type="GO" id="GO:0016020">
    <property type="term" value="C:membrane"/>
    <property type="evidence" value="ECO:0007669"/>
    <property type="project" value="UniProtKB-SubCell"/>
</dbReference>
<accession>A0A9N9SD57</accession>
<dbReference type="GO" id="GO:0006884">
    <property type="term" value="P:cell volume homeostasis"/>
    <property type="evidence" value="ECO:0007669"/>
    <property type="project" value="TreeGrafter"/>
</dbReference>
<evidence type="ECO:0000256" key="1">
    <source>
        <dbReference type="ARBA" id="ARBA00004141"/>
    </source>
</evidence>